<reference evidence="1" key="1">
    <citation type="journal article" date="2020" name="Stud. Mycol.">
        <title>101 Dothideomycetes genomes: a test case for predicting lifestyles and emergence of pathogens.</title>
        <authorList>
            <person name="Haridas S."/>
            <person name="Albert R."/>
            <person name="Binder M."/>
            <person name="Bloem J."/>
            <person name="Labutti K."/>
            <person name="Salamov A."/>
            <person name="Andreopoulos B."/>
            <person name="Baker S."/>
            <person name="Barry K."/>
            <person name="Bills G."/>
            <person name="Bluhm B."/>
            <person name="Cannon C."/>
            <person name="Castanera R."/>
            <person name="Culley D."/>
            <person name="Daum C."/>
            <person name="Ezra D."/>
            <person name="Gonzalez J."/>
            <person name="Henrissat B."/>
            <person name="Kuo A."/>
            <person name="Liang C."/>
            <person name="Lipzen A."/>
            <person name="Lutzoni F."/>
            <person name="Magnuson J."/>
            <person name="Mondo S."/>
            <person name="Nolan M."/>
            <person name="Ohm R."/>
            <person name="Pangilinan J."/>
            <person name="Park H.-J."/>
            <person name="Ramirez L."/>
            <person name="Alfaro M."/>
            <person name="Sun H."/>
            <person name="Tritt A."/>
            <person name="Yoshinaga Y."/>
            <person name="Zwiers L.-H."/>
            <person name="Turgeon B."/>
            <person name="Goodwin S."/>
            <person name="Spatafora J."/>
            <person name="Crous P."/>
            <person name="Grigoriev I."/>
        </authorList>
    </citation>
    <scope>NUCLEOTIDE SEQUENCE</scope>
    <source>
        <strain evidence="1">CBS 113979</strain>
    </source>
</reference>
<name>A0A6G1GLJ2_9PEZI</name>
<dbReference type="Proteomes" id="UP000800041">
    <property type="component" value="Unassembled WGS sequence"/>
</dbReference>
<evidence type="ECO:0000313" key="1">
    <source>
        <dbReference type="EMBL" id="KAF1981627.1"/>
    </source>
</evidence>
<organism evidence="1 2">
    <name type="scientific">Aulographum hederae CBS 113979</name>
    <dbReference type="NCBI Taxonomy" id="1176131"/>
    <lineage>
        <taxon>Eukaryota</taxon>
        <taxon>Fungi</taxon>
        <taxon>Dikarya</taxon>
        <taxon>Ascomycota</taxon>
        <taxon>Pezizomycotina</taxon>
        <taxon>Dothideomycetes</taxon>
        <taxon>Pleosporomycetidae</taxon>
        <taxon>Aulographales</taxon>
        <taxon>Aulographaceae</taxon>
    </lineage>
</organism>
<dbReference type="EMBL" id="ML977196">
    <property type="protein sequence ID" value="KAF1981627.1"/>
    <property type="molecule type" value="Genomic_DNA"/>
</dbReference>
<evidence type="ECO:0000313" key="2">
    <source>
        <dbReference type="Proteomes" id="UP000800041"/>
    </source>
</evidence>
<gene>
    <name evidence="1" type="ORF">K402DRAFT_457934</name>
</gene>
<proteinExistence type="predicted"/>
<keyword evidence="2" id="KW-1185">Reference proteome</keyword>
<sequence>MSIAERYSFLPGVHASDDYSHTLVGVEVVEDRSVRLDAGFGLGPQWLCFSPRRTPFVESETGAPSRLGTWGKAQQDADCAVGTGKRSWGCGGSGCILGPPFVPSRSRFPFPSRLPPISLPPAPVARSVLPDFRLKRNTTTSPYLLCPGSELRDISLPSKHLRSASAARLSPSYRLLPGLLDSNSQTRVSLPRVSRVHATSSLHTNQGLRKSHPSNLGTISRRPSQLHFCLNSVSPNKQRERHLRGPAAMSPPLRLFARSRSLPASRNTSTRSFSNHTHIVRTHSLPRGFLMDSPSPAVSHINSAVWSLYIASAAGMAMVLNAAPTLQEWVEESTKDGLERGRKSLGDAGEI</sequence>
<dbReference type="AlphaFoldDB" id="A0A6G1GLJ2"/>
<accession>A0A6G1GLJ2</accession>
<protein>
    <submittedName>
        <fullName evidence="1">Uncharacterized protein</fullName>
    </submittedName>
</protein>